<evidence type="ECO:0000313" key="1">
    <source>
        <dbReference type="EMBL" id="KJF38544.1"/>
    </source>
</evidence>
<keyword evidence="2" id="KW-1185">Reference proteome</keyword>
<organism evidence="1 2">
    <name type="scientific">Ruthenibacterium lactatiformans</name>
    <dbReference type="NCBI Taxonomy" id="1550024"/>
    <lineage>
        <taxon>Bacteria</taxon>
        <taxon>Bacillati</taxon>
        <taxon>Bacillota</taxon>
        <taxon>Clostridia</taxon>
        <taxon>Eubacteriales</taxon>
        <taxon>Oscillospiraceae</taxon>
        <taxon>Ruthenibacterium</taxon>
    </lineage>
</organism>
<accession>A0A0D8IVM1</accession>
<proteinExistence type="predicted"/>
<gene>
    <name evidence="1" type="ORF">TQ39_17650</name>
</gene>
<comment type="caution">
    <text evidence="1">The sequence shown here is derived from an EMBL/GenBank/DDBJ whole genome shotgun (WGS) entry which is preliminary data.</text>
</comment>
<reference evidence="1" key="1">
    <citation type="submission" date="2015-02" db="EMBL/GenBank/DDBJ databases">
        <title>A novel member of the family Ruminococcaceae isolated from human feces.</title>
        <authorList>
            <person name="Shkoporov A.N."/>
            <person name="Chaplin A.V."/>
            <person name="Motuzova O.V."/>
            <person name="Kafarskaia L.I."/>
            <person name="Khokhlova E.V."/>
            <person name="Efimov B.A."/>
        </authorList>
    </citation>
    <scope>NUCLEOTIDE SEQUENCE [LARGE SCALE GENOMIC DNA]</scope>
    <source>
        <strain evidence="1">585-1</strain>
    </source>
</reference>
<sequence length="135" mass="15221">MLYMCAAQTVMLVQIGCYTAQNITKMILSTSKHKKHGTGGLIMARLIDADDFLKWLDVGHLRNPGEVCFCEADVAHMIKSRATVDPVHAAGACYCNECKFTCIGENEVESWCYCKMTNRNINLTDFCSWGQRREE</sequence>
<dbReference type="AlphaFoldDB" id="A0A0D8IVM1"/>
<dbReference type="EMBL" id="JXXK01000039">
    <property type="protein sequence ID" value="KJF38544.1"/>
    <property type="molecule type" value="Genomic_DNA"/>
</dbReference>
<evidence type="ECO:0000313" key="2">
    <source>
        <dbReference type="Proteomes" id="UP000032483"/>
    </source>
</evidence>
<dbReference type="Proteomes" id="UP000032483">
    <property type="component" value="Unassembled WGS sequence"/>
</dbReference>
<name>A0A0D8IVM1_9FIRM</name>
<protein>
    <submittedName>
        <fullName evidence="1">Uncharacterized protein</fullName>
    </submittedName>
</protein>